<evidence type="ECO:0000256" key="5">
    <source>
        <dbReference type="RuleBase" id="RU361145"/>
    </source>
</evidence>
<dbReference type="CDD" id="cd01056">
    <property type="entry name" value="Euk_Ferritin"/>
    <property type="match status" value="1"/>
</dbReference>
<dbReference type="Proteomes" id="UP001159427">
    <property type="component" value="Unassembled WGS sequence"/>
</dbReference>
<keyword evidence="4 5" id="KW-0408">Iron</keyword>
<evidence type="ECO:0000256" key="3">
    <source>
        <dbReference type="ARBA" id="ARBA00022723"/>
    </source>
</evidence>
<reference evidence="7 8" key="1">
    <citation type="submission" date="2022-05" db="EMBL/GenBank/DDBJ databases">
        <authorList>
            <consortium name="Genoscope - CEA"/>
            <person name="William W."/>
        </authorList>
    </citation>
    <scope>NUCLEOTIDE SEQUENCE [LARGE SCALE GENOMIC DNA]</scope>
</reference>
<comment type="function">
    <text evidence="5">Stores iron in a soluble, non-toxic, readily available form. Important for iron homeostasis. Iron is taken up in the ferrous form and deposited as ferric hydroxides after oxidation.</text>
</comment>
<evidence type="ECO:0000256" key="1">
    <source>
        <dbReference type="ARBA" id="ARBA00007513"/>
    </source>
</evidence>
<dbReference type="Pfam" id="PF00210">
    <property type="entry name" value="Ferritin"/>
    <property type="match status" value="1"/>
</dbReference>
<dbReference type="PROSITE" id="PS50905">
    <property type="entry name" value="FERRITIN_LIKE"/>
    <property type="match status" value="1"/>
</dbReference>
<accession>A0ABN8LXW3</accession>
<evidence type="ECO:0000256" key="2">
    <source>
        <dbReference type="ARBA" id="ARBA00022434"/>
    </source>
</evidence>
<keyword evidence="3 5" id="KW-0479">Metal-binding</keyword>
<evidence type="ECO:0000259" key="6">
    <source>
        <dbReference type="PROSITE" id="PS50905"/>
    </source>
</evidence>
<keyword evidence="5" id="KW-0560">Oxidoreductase</keyword>
<comment type="caution">
    <text evidence="7">The sequence shown here is derived from an EMBL/GenBank/DDBJ whole genome shotgun (WGS) entry which is preliminary data.</text>
</comment>
<feature type="domain" description="Ferritin-like diiron" evidence="6">
    <location>
        <begin position="1"/>
        <end position="119"/>
    </location>
</feature>
<evidence type="ECO:0000313" key="7">
    <source>
        <dbReference type="EMBL" id="CAH3020572.1"/>
    </source>
</evidence>
<evidence type="ECO:0000313" key="8">
    <source>
        <dbReference type="Proteomes" id="UP001159427"/>
    </source>
</evidence>
<dbReference type="PANTHER" id="PTHR11431:SF75">
    <property type="entry name" value="FERRITIN"/>
    <property type="match status" value="1"/>
</dbReference>
<name>A0ABN8LXW3_9CNID</name>
<keyword evidence="8" id="KW-1185">Reference proteome</keyword>
<organism evidence="7 8">
    <name type="scientific">Porites evermanni</name>
    <dbReference type="NCBI Taxonomy" id="104178"/>
    <lineage>
        <taxon>Eukaryota</taxon>
        <taxon>Metazoa</taxon>
        <taxon>Cnidaria</taxon>
        <taxon>Anthozoa</taxon>
        <taxon>Hexacorallia</taxon>
        <taxon>Scleractinia</taxon>
        <taxon>Fungiina</taxon>
        <taxon>Poritidae</taxon>
        <taxon>Porites</taxon>
    </lineage>
</organism>
<comment type="similarity">
    <text evidence="1 5">Belongs to the ferritin family.</text>
</comment>
<dbReference type="InterPro" id="IPR001519">
    <property type="entry name" value="Ferritin"/>
</dbReference>
<dbReference type="InterPro" id="IPR012347">
    <property type="entry name" value="Ferritin-like"/>
</dbReference>
<dbReference type="Gene3D" id="1.20.1260.10">
    <property type="match status" value="1"/>
</dbReference>
<dbReference type="InterPro" id="IPR009078">
    <property type="entry name" value="Ferritin-like_SF"/>
</dbReference>
<keyword evidence="2 5" id="KW-0409">Iron storage</keyword>
<protein>
    <recommendedName>
        <fullName evidence="5">Ferritin</fullName>
        <ecNumber evidence="5">1.16.3.1</ecNumber>
    </recommendedName>
</protein>
<evidence type="ECO:0000256" key="4">
    <source>
        <dbReference type="ARBA" id="ARBA00023004"/>
    </source>
</evidence>
<dbReference type="EC" id="1.16.3.1" evidence="5"/>
<sequence length="141" mass="16661">MHFNRDDINLPGFHKFFLESAEEEMKHAQKFMKYQNLRGGRVMLHHIMKPCENHWGNGLDAMTHAYHLELEVYQALVDIHKKASDDPQFQDFLDSEFLGEQVESIKELSNYINTLKRFSEQYYPLGEYQFDKVTLGGESKE</sequence>
<dbReference type="PANTHER" id="PTHR11431">
    <property type="entry name" value="FERRITIN"/>
    <property type="match status" value="1"/>
</dbReference>
<gene>
    <name evidence="7" type="ORF">PEVE_00007776</name>
</gene>
<dbReference type="EMBL" id="CALNXI010000152">
    <property type="protein sequence ID" value="CAH3020572.1"/>
    <property type="molecule type" value="Genomic_DNA"/>
</dbReference>
<dbReference type="InterPro" id="IPR008331">
    <property type="entry name" value="Ferritin_DPS_dom"/>
</dbReference>
<dbReference type="SUPFAM" id="SSF47240">
    <property type="entry name" value="Ferritin-like"/>
    <property type="match status" value="1"/>
</dbReference>
<proteinExistence type="inferred from homology"/>
<dbReference type="InterPro" id="IPR009040">
    <property type="entry name" value="Ferritin-like_diiron"/>
</dbReference>
<comment type="catalytic activity">
    <reaction evidence="5">
        <text>4 Fe(2+) + O2 + 4 H(+) = 4 Fe(3+) + 2 H2O</text>
        <dbReference type="Rhea" id="RHEA:11148"/>
        <dbReference type="ChEBI" id="CHEBI:15377"/>
        <dbReference type="ChEBI" id="CHEBI:15378"/>
        <dbReference type="ChEBI" id="CHEBI:15379"/>
        <dbReference type="ChEBI" id="CHEBI:29033"/>
        <dbReference type="ChEBI" id="CHEBI:29034"/>
        <dbReference type="EC" id="1.16.3.1"/>
    </reaction>
</comment>